<dbReference type="InterPro" id="IPR050250">
    <property type="entry name" value="Macrolide_Exporter_MacB"/>
</dbReference>
<evidence type="ECO:0000256" key="1">
    <source>
        <dbReference type="ARBA" id="ARBA00004651"/>
    </source>
</evidence>
<feature type="transmembrane region" description="Helical" evidence="7">
    <location>
        <begin position="20"/>
        <end position="42"/>
    </location>
</feature>
<dbReference type="PANTHER" id="PTHR30572:SF4">
    <property type="entry name" value="ABC TRANSPORTER PERMEASE YTRF"/>
    <property type="match status" value="1"/>
</dbReference>
<evidence type="ECO:0000259" key="8">
    <source>
        <dbReference type="Pfam" id="PF02687"/>
    </source>
</evidence>
<evidence type="ECO:0000256" key="2">
    <source>
        <dbReference type="ARBA" id="ARBA00022475"/>
    </source>
</evidence>
<dbReference type="GO" id="GO:0022857">
    <property type="term" value="F:transmembrane transporter activity"/>
    <property type="evidence" value="ECO:0007669"/>
    <property type="project" value="TreeGrafter"/>
</dbReference>
<keyword evidence="2" id="KW-1003">Cell membrane</keyword>
<dbReference type="PANTHER" id="PTHR30572">
    <property type="entry name" value="MEMBRANE COMPONENT OF TRANSPORTER-RELATED"/>
    <property type="match status" value="1"/>
</dbReference>
<keyword evidence="11" id="KW-1185">Reference proteome</keyword>
<dbReference type="Pfam" id="PF02687">
    <property type="entry name" value="FtsX"/>
    <property type="match status" value="1"/>
</dbReference>
<evidence type="ECO:0000259" key="9">
    <source>
        <dbReference type="Pfam" id="PF12704"/>
    </source>
</evidence>
<evidence type="ECO:0000313" key="10">
    <source>
        <dbReference type="EMBL" id="SJZ61519.1"/>
    </source>
</evidence>
<dbReference type="InterPro" id="IPR025857">
    <property type="entry name" value="MacB_PCD"/>
</dbReference>
<gene>
    <name evidence="10" type="ORF">SAMN02745885_00409</name>
</gene>
<feature type="transmembrane region" description="Helical" evidence="7">
    <location>
        <begin position="304"/>
        <end position="328"/>
    </location>
</feature>
<protein>
    <submittedName>
        <fullName evidence="10">Putative ABC transport system permease protein</fullName>
    </submittedName>
</protein>
<dbReference type="InterPro" id="IPR003838">
    <property type="entry name" value="ABC3_permease_C"/>
</dbReference>
<feature type="domain" description="MacB-like periplasmic core" evidence="9">
    <location>
        <begin position="18"/>
        <end position="212"/>
    </location>
</feature>
<organism evidence="10 11">
    <name type="scientific">Carboxydocella sporoproducens DSM 16521</name>
    <dbReference type="NCBI Taxonomy" id="1121270"/>
    <lineage>
        <taxon>Bacteria</taxon>
        <taxon>Bacillati</taxon>
        <taxon>Bacillota</taxon>
        <taxon>Clostridia</taxon>
        <taxon>Eubacteriales</taxon>
        <taxon>Clostridiales Family XVI. Incertae Sedis</taxon>
        <taxon>Carboxydocella</taxon>
    </lineage>
</organism>
<dbReference type="GO" id="GO:0005886">
    <property type="term" value="C:plasma membrane"/>
    <property type="evidence" value="ECO:0007669"/>
    <property type="project" value="UniProtKB-SubCell"/>
</dbReference>
<feature type="transmembrane region" description="Helical" evidence="7">
    <location>
        <begin position="348"/>
        <end position="370"/>
    </location>
</feature>
<proteinExistence type="inferred from homology"/>
<keyword evidence="3 7" id="KW-0812">Transmembrane</keyword>
<feature type="domain" description="ABC3 transporter permease C-terminal" evidence="8">
    <location>
        <begin position="264"/>
        <end position="380"/>
    </location>
</feature>
<dbReference type="Proteomes" id="UP000189933">
    <property type="component" value="Unassembled WGS sequence"/>
</dbReference>
<evidence type="ECO:0000256" key="3">
    <source>
        <dbReference type="ARBA" id="ARBA00022692"/>
    </source>
</evidence>
<comment type="similarity">
    <text evidence="6">Belongs to the ABC-4 integral membrane protein family.</text>
</comment>
<evidence type="ECO:0000256" key="4">
    <source>
        <dbReference type="ARBA" id="ARBA00022989"/>
    </source>
</evidence>
<name>A0A1T4M3F2_9FIRM</name>
<comment type="subcellular location">
    <subcellularLocation>
        <location evidence="1">Cell membrane</location>
        <topology evidence="1">Multi-pass membrane protein</topology>
    </subcellularLocation>
</comment>
<dbReference type="OrthoDB" id="239678at2"/>
<dbReference type="Pfam" id="PF12704">
    <property type="entry name" value="MacB_PCD"/>
    <property type="match status" value="1"/>
</dbReference>
<dbReference type="EMBL" id="FUXM01000003">
    <property type="protein sequence ID" value="SJZ61519.1"/>
    <property type="molecule type" value="Genomic_DNA"/>
</dbReference>
<evidence type="ECO:0000256" key="6">
    <source>
        <dbReference type="ARBA" id="ARBA00038076"/>
    </source>
</evidence>
<dbReference type="AlphaFoldDB" id="A0A1T4M3F2"/>
<reference evidence="11" key="1">
    <citation type="submission" date="2017-02" db="EMBL/GenBank/DDBJ databases">
        <authorList>
            <person name="Varghese N."/>
            <person name="Submissions S."/>
        </authorList>
    </citation>
    <scope>NUCLEOTIDE SEQUENCE [LARGE SCALE GENOMIC DNA]</scope>
    <source>
        <strain evidence="11">DSM 16521</strain>
    </source>
</reference>
<evidence type="ECO:0000256" key="5">
    <source>
        <dbReference type="ARBA" id="ARBA00023136"/>
    </source>
</evidence>
<evidence type="ECO:0000313" key="11">
    <source>
        <dbReference type="Proteomes" id="UP000189933"/>
    </source>
</evidence>
<dbReference type="RefSeq" id="WP_078664561.1">
    <property type="nucleotide sequence ID" value="NZ_FUXM01000003.1"/>
</dbReference>
<evidence type="ECO:0000256" key="7">
    <source>
        <dbReference type="SAM" id="Phobius"/>
    </source>
</evidence>
<sequence>MNLWDIALNNLRRRFRKTLLILLGLALGVATVVALLAITWMMETDLSRQLRGNGTRLVIVPRQEEWNYTYGGMPVGAEVTYEVKHLPLSLLSVLGKQKELEVIAPKFLASLPVEGENNLVVGLKWQEERQIRNYWQIQGQWPRAAGEAAAGAELARARNWQIGQRLKVKDRWVTLTGILAATGQEEDGLLFMNISDLQAVAGQTGALSFVEVLAFRNQETSMAEQEELRSRLASLLPDTEVRLLRQVETARLELLERVKKFGLLITLLVVLVAGMMVIANQLASVKERTREIGILRAIGYRQQHIIRIFLLEAALLCSLGAVAGYWLGILAARLVLPRLVAGLELTAWYPQLALMMLAGAIFLGLAAGYWPARQGAKLDPAEALRYL</sequence>
<keyword evidence="5 7" id="KW-0472">Membrane</keyword>
<accession>A0A1T4M3F2</accession>
<keyword evidence="4 7" id="KW-1133">Transmembrane helix</keyword>
<feature type="transmembrane region" description="Helical" evidence="7">
    <location>
        <begin position="261"/>
        <end position="283"/>
    </location>
</feature>